<dbReference type="Pfam" id="PF24476">
    <property type="entry name" value="DUF7580"/>
    <property type="match status" value="1"/>
</dbReference>
<dbReference type="Pfam" id="PF01048">
    <property type="entry name" value="PNP_UDP_1"/>
    <property type="match status" value="1"/>
</dbReference>
<dbReference type="Proteomes" id="UP000015100">
    <property type="component" value="Unassembled WGS sequence"/>
</dbReference>
<dbReference type="STRING" id="1284197.S8A3B6"/>
<comment type="caution">
    <text evidence="3">The sequence shown here is derived from an EMBL/GenBank/DDBJ whole genome shotgun (WGS) entry which is preliminary data.</text>
</comment>
<name>S8A3B6_DACHA</name>
<feature type="domain" description="DUF7580" evidence="2">
    <location>
        <begin position="176"/>
        <end position="514"/>
    </location>
</feature>
<reference evidence="3 4" key="1">
    <citation type="journal article" date="2013" name="PLoS Genet.">
        <title>Genomic mechanisms accounting for the adaptation to parasitism in nematode-trapping fungi.</title>
        <authorList>
            <person name="Meerupati T."/>
            <person name="Andersson K.M."/>
            <person name="Friman E."/>
            <person name="Kumar D."/>
            <person name="Tunlid A."/>
            <person name="Ahren D."/>
        </authorList>
    </citation>
    <scope>NUCLEOTIDE SEQUENCE [LARGE SCALE GENOMIC DNA]</scope>
    <source>
        <strain evidence="3 4">CBS 200.50</strain>
    </source>
</reference>
<dbReference type="HOGENOM" id="CLU_012073_1_0_1"/>
<dbReference type="PANTHER" id="PTHR46082">
    <property type="entry name" value="ATP/GTP-BINDING PROTEIN-RELATED"/>
    <property type="match status" value="1"/>
</dbReference>
<evidence type="ECO:0000259" key="1">
    <source>
        <dbReference type="Pfam" id="PF01048"/>
    </source>
</evidence>
<dbReference type="EMBL" id="AQGS01000635">
    <property type="protein sequence ID" value="EPS37490.1"/>
    <property type="molecule type" value="Genomic_DNA"/>
</dbReference>
<dbReference type="SUPFAM" id="SSF53167">
    <property type="entry name" value="Purine and uridine phosphorylases"/>
    <property type="match status" value="1"/>
</dbReference>
<dbReference type="Gene3D" id="3.40.50.1580">
    <property type="entry name" value="Nucleoside phosphorylase domain"/>
    <property type="match status" value="1"/>
</dbReference>
<dbReference type="InterPro" id="IPR000845">
    <property type="entry name" value="Nucleoside_phosphorylase_d"/>
</dbReference>
<keyword evidence="4" id="KW-1185">Reference proteome</keyword>
<sequence>MACTDASLLELAQEALPLVSRVAVQIGQDTKDRRFGSLSGLLTFVLITIDTLSTLPLRQAEIYETKIKAILQLLEKACTWPKTVSQTWRHLAEYPTLQSIANNKETQQYGGKSKLPNIHRGLREFFSGKYKRESESLLAILEEMKTIQDLTADDMGLGGEEHKNNTPGYPCHVNQTLFFTLSEHTSCNCKVQHLKSARLRLDSIEDHEGENVLFEFEFPASSSPYQSHPSQTKAWHGAMMVVRKRIGRKRISKATRRSPSPKDPVCKELSPGDLCKYLETKTTICLKFNLALEDSYPILKASKGAPMPFRKVKMVQSLSLTEFLQLFRNKMSKFEKFQLAHILAKSIWQYYGSDWMRNPWTYEDIQFLEVQQTSGKLEKGILASYCPYLAPDFKTSENHIGEYHSEGLLIHRYPGVLALAVMLIDIMAGHLLPEFQGDQPYNYRKIRECYTLASIAKDNLDCDVLYKQAIEKCLDRRLFDSENAQFNQKEPQQGLEIRQSIIYKEIVAPLKYLLKILSAASEQTATGPGEQHLYQETATPSQTNTKTDYSYKISRGRHAHTRFQQATLEFPVLPSICNSSNFPHVSQRNDGRISKTRNTRHYARPLSRNDFEIAIICALKPEYEAVELLVDHFWDDDEEGESYRRAPGDENTYRNARIGEHNVVLMLLPGIGKVYAAKASASLRSSYRRLRLTLLVGICGGVPKYGEGTEILLGDVIISRSIVQYDLGRRFPNEFRLRGNIFETTNADIRAFLSTVETYRNFERLRSRTSHYLKILQENCGKDRMKYGYPVLSEDKLFDPSSRHKHHSSLNCDTCNKCSEVSDPVCNEALEMLCSQLQCDEHRIVPRQRLKLKELQATLSKQTDGLQQPVMHFGRMASGDTVMKSGIDRDSIARDYSVIAFEMEGAGVWDSLPCIIVKGVCDYADCHKNKKWQNLAAATAASVMKALLEQYTGTDIYC</sequence>
<accession>S8A3B6</accession>
<organism evidence="3 4">
    <name type="scientific">Dactylellina haptotyla (strain CBS 200.50)</name>
    <name type="common">Nematode-trapping fungus</name>
    <name type="synonym">Monacrosporium haptotylum</name>
    <dbReference type="NCBI Taxonomy" id="1284197"/>
    <lineage>
        <taxon>Eukaryota</taxon>
        <taxon>Fungi</taxon>
        <taxon>Dikarya</taxon>
        <taxon>Ascomycota</taxon>
        <taxon>Pezizomycotina</taxon>
        <taxon>Orbiliomycetes</taxon>
        <taxon>Orbiliales</taxon>
        <taxon>Orbiliaceae</taxon>
        <taxon>Dactylellina</taxon>
    </lineage>
</organism>
<evidence type="ECO:0000259" key="2">
    <source>
        <dbReference type="Pfam" id="PF24476"/>
    </source>
</evidence>
<proteinExistence type="predicted"/>
<feature type="domain" description="Nucleoside phosphorylase" evidence="1">
    <location>
        <begin position="612"/>
        <end position="735"/>
    </location>
</feature>
<gene>
    <name evidence="3" type="ORF">H072_8812</name>
</gene>
<reference evidence="4" key="2">
    <citation type="submission" date="2013-04" db="EMBL/GenBank/DDBJ databases">
        <title>Genomic mechanisms accounting for the adaptation to parasitism in nematode-trapping fungi.</title>
        <authorList>
            <person name="Ahren D.G."/>
        </authorList>
    </citation>
    <scope>NUCLEOTIDE SEQUENCE [LARGE SCALE GENOMIC DNA]</scope>
    <source>
        <strain evidence="4">CBS 200.50</strain>
    </source>
</reference>
<dbReference type="GO" id="GO:0009116">
    <property type="term" value="P:nucleoside metabolic process"/>
    <property type="evidence" value="ECO:0007669"/>
    <property type="project" value="InterPro"/>
</dbReference>
<dbReference type="OMA" id="EKACTWP"/>
<dbReference type="GO" id="GO:0003824">
    <property type="term" value="F:catalytic activity"/>
    <property type="evidence" value="ECO:0007669"/>
    <property type="project" value="InterPro"/>
</dbReference>
<evidence type="ECO:0000313" key="4">
    <source>
        <dbReference type="Proteomes" id="UP000015100"/>
    </source>
</evidence>
<dbReference type="PANTHER" id="PTHR46082:SF6">
    <property type="entry name" value="AAA+ ATPASE DOMAIN-CONTAINING PROTEIN-RELATED"/>
    <property type="match status" value="1"/>
</dbReference>
<dbReference type="InterPro" id="IPR035994">
    <property type="entry name" value="Nucleoside_phosphorylase_sf"/>
</dbReference>
<dbReference type="InterPro" id="IPR056002">
    <property type="entry name" value="DUF7580"/>
</dbReference>
<dbReference type="AlphaFoldDB" id="S8A3B6"/>
<dbReference type="InterPro" id="IPR053137">
    <property type="entry name" value="NLR-like"/>
</dbReference>
<protein>
    <submittedName>
        <fullName evidence="3">Uncharacterized protein</fullName>
    </submittedName>
</protein>
<dbReference type="eggNOG" id="KOG1840">
    <property type="taxonomic scope" value="Eukaryota"/>
</dbReference>
<evidence type="ECO:0000313" key="3">
    <source>
        <dbReference type="EMBL" id="EPS37490.1"/>
    </source>
</evidence>
<dbReference type="OrthoDB" id="20872at2759"/>